<reference evidence="2 3" key="1">
    <citation type="journal article" date="2020" name="Nature">
        <title>Six reference-quality genomes reveal evolution of bat adaptations.</title>
        <authorList>
            <person name="Jebb D."/>
            <person name="Huang Z."/>
            <person name="Pippel M."/>
            <person name="Hughes G.M."/>
            <person name="Lavrichenko K."/>
            <person name="Devanna P."/>
            <person name="Winkler S."/>
            <person name="Jermiin L.S."/>
            <person name="Skirmuntt E.C."/>
            <person name="Katzourakis A."/>
            <person name="Burkitt-Gray L."/>
            <person name="Ray D.A."/>
            <person name="Sullivan K.A.M."/>
            <person name="Roscito J.G."/>
            <person name="Kirilenko B.M."/>
            <person name="Davalos L.M."/>
            <person name="Corthals A.P."/>
            <person name="Power M.L."/>
            <person name="Jones G."/>
            <person name="Ransome R.D."/>
            <person name="Dechmann D.K.N."/>
            <person name="Locatelli A.G."/>
            <person name="Puechmaille S.J."/>
            <person name="Fedrigo O."/>
            <person name="Jarvis E.D."/>
            <person name="Hiller M."/>
            <person name="Vernes S.C."/>
            <person name="Myers E.W."/>
            <person name="Teeling E.C."/>
        </authorList>
    </citation>
    <scope>NUCLEOTIDE SEQUENCE [LARGE SCALE GENOMIC DNA]</scope>
    <source>
        <strain evidence="2">MRhiFer1</strain>
        <tissue evidence="2">Lung</tissue>
    </source>
</reference>
<dbReference type="EMBL" id="JACAGC010000005">
    <property type="protein sequence ID" value="KAF6364715.1"/>
    <property type="molecule type" value="Genomic_DNA"/>
</dbReference>
<evidence type="ECO:0000313" key="2">
    <source>
        <dbReference type="EMBL" id="KAF6364715.1"/>
    </source>
</evidence>
<accession>A0A7J7YSA3</accession>
<gene>
    <name evidence="2" type="ORF">mRhiFer1_009840</name>
</gene>
<name>A0A7J7YSA3_RHIFE</name>
<feature type="region of interest" description="Disordered" evidence="1">
    <location>
        <begin position="114"/>
        <end position="133"/>
    </location>
</feature>
<evidence type="ECO:0000313" key="3">
    <source>
        <dbReference type="Proteomes" id="UP000585614"/>
    </source>
</evidence>
<dbReference type="Proteomes" id="UP000585614">
    <property type="component" value="Unassembled WGS sequence"/>
</dbReference>
<organism evidence="2 3">
    <name type="scientific">Rhinolophus ferrumequinum</name>
    <name type="common">Greater horseshoe bat</name>
    <dbReference type="NCBI Taxonomy" id="59479"/>
    <lineage>
        <taxon>Eukaryota</taxon>
        <taxon>Metazoa</taxon>
        <taxon>Chordata</taxon>
        <taxon>Craniata</taxon>
        <taxon>Vertebrata</taxon>
        <taxon>Euteleostomi</taxon>
        <taxon>Mammalia</taxon>
        <taxon>Eutheria</taxon>
        <taxon>Laurasiatheria</taxon>
        <taxon>Chiroptera</taxon>
        <taxon>Yinpterochiroptera</taxon>
        <taxon>Rhinolophoidea</taxon>
        <taxon>Rhinolophidae</taxon>
        <taxon>Rhinolophinae</taxon>
        <taxon>Rhinolophus</taxon>
    </lineage>
</organism>
<dbReference type="AlphaFoldDB" id="A0A7J7YSA3"/>
<evidence type="ECO:0000256" key="1">
    <source>
        <dbReference type="SAM" id="MobiDB-lite"/>
    </source>
</evidence>
<sequence>MPTSSTSLHLITLALSHIVMRRVLRFFTDLKVRPSTSKTITTHFIVILYYSGLERNPQYLPGVYEEKREGPGTRKTQHRSAHPQLTLNTMEGGQLPLSAVPGLVCTWEITPGAQKTPSMSQHKSMRSHSCERL</sequence>
<protein>
    <submittedName>
        <fullName evidence="2">Uncharacterized protein</fullName>
    </submittedName>
</protein>
<comment type="caution">
    <text evidence="2">The sequence shown here is derived from an EMBL/GenBank/DDBJ whole genome shotgun (WGS) entry which is preliminary data.</text>
</comment>
<feature type="region of interest" description="Disordered" evidence="1">
    <location>
        <begin position="67"/>
        <end position="92"/>
    </location>
</feature>
<proteinExistence type="predicted"/>